<proteinExistence type="predicted"/>
<dbReference type="KEGG" id="cpho:CPHO_12095"/>
<dbReference type="EMBL" id="CP009249">
    <property type="protein sequence ID" value="APT93815.1"/>
    <property type="molecule type" value="Genomic_DNA"/>
</dbReference>
<sequence length="573" mass="62977">MTTFSDRIPDYVKSALSDVYEGATADSVESAILEFKEDPERRGEGGANPRAALIETLVKDSICLSNGPEVSGFIVVGVQGKVPGLAAFLGADLDPDDAVKRIYDRTIPNLRVDAFAETVFGVRLLFIRVPEALAFHSRKDGRAWAREGAQCRSVAEEERQALKLARANPDYTNRLGSAAVEDVPLEVIEELRRLLKLKPRGEELTRGWGTTHGLLRELGLIDPESRLRIAAELLLLPPETGGIRIRHFWRSIPGAELKVTDFDGPIITALPALKRLILESSVTEVTRVQFDDGQEFAIERFPAEAVDEVVTNAALHRDWRLNSPIIVEQSPTILKVTSPGPLPHGVTVGTLLTTESVSRNNRLMSVVRMLGLAEESSRGFDRMWASMLRTGREVPEVIEHPHSLQVILAAGNPDVEFVKALHALERVFPGMVLTSVSTLIVLWHLWQSPLITLEGVCSKTQSPRLEAMALMEVLVDAGLLQRVREAPEWVLSDTARKIMGRGAAAGFSAVTVEDWIREKLQEGLSLSTAEVAEELGVLRPEVTGILRHLRSTGRATIDPNGPRRGPGVRWIGL</sequence>
<dbReference type="PANTHER" id="PTHR30595:SF6">
    <property type="entry name" value="SCHLAFEN ALBA-2 DOMAIN-CONTAINING PROTEIN"/>
    <property type="match status" value="1"/>
</dbReference>
<dbReference type="PANTHER" id="PTHR30595">
    <property type="entry name" value="GLPR-RELATED TRANSCRIPTIONAL REPRESSOR"/>
    <property type="match status" value="1"/>
</dbReference>
<name>A0A1L7D6T4_9CORY</name>
<dbReference type="Gene3D" id="3.30.565.60">
    <property type="match status" value="1"/>
</dbReference>
<dbReference type="Gene3D" id="3.30.950.30">
    <property type="entry name" value="Schlafen, AAA domain"/>
    <property type="match status" value="1"/>
</dbReference>
<gene>
    <name evidence="2" type="ORF">CPHO_12095</name>
</gene>
<dbReference type="OrthoDB" id="9805115at2"/>
<organism evidence="2 3">
    <name type="scientific">Corynebacterium phocae</name>
    <dbReference type="NCBI Taxonomy" id="161895"/>
    <lineage>
        <taxon>Bacteria</taxon>
        <taxon>Bacillati</taxon>
        <taxon>Actinomycetota</taxon>
        <taxon>Actinomycetes</taxon>
        <taxon>Mycobacteriales</taxon>
        <taxon>Corynebacteriaceae</taxon>
        <taxon>Corynebacterium</taxon>
    </lineage>
</organism>
<dbReference type="Pfam" id="PF13749">
    <property type="entry name" value="HATPase_c_4"/>
    <property type="match status" value="1"/>
</dbReference>
<keyword evidence="3" id="KW-1185">Reference proteome</keyword>
<protein>
    <recommendedName>
        <fullName evidence="1">Schlafen AlbA-2 domain-containing protein</fullName>
    </recommendedName>
</protein>
<dbReference type="AlphaFoldDB" id="A0A1L7D6T4"/>
<evidence type="ECO:0000313" key="3">
    <source>
        <dbReference type="Proteomes" id="UP000185491"/>
    </source>
</evidence>
<feature type="domain" description="Schlafen AlbA-2" evidence="1">
    <location>
        <begin position="29"/>
        <end position="153"/>
    </location>
</feature>
<dbReference type="Pfam" id="PF04326">
    <property type="entry name" value="SLFN_AlbA_2"/>
    <property type="match status" value="1"/>
</dbReference>
<dbReference type="RefSeq" id="WP_075736745.1">
    <property type="nucleotide sequence ID" value="NZ_CP009249.1"/>
</dbReference>
<dbReference type="Proteomes" id="UP000185491">
    <property type="component" value="Chromosome"/>
</dbReference>
<dbReference type="STRING" id="161895.CPHO_12095"/>
<accession>A0A1L7D6T4</accession>
<dbReference type="InterPro" id="IPR038461">
    <property type="entry name" value="Schlafen_AlbA_2_dom_sf"/>
</dbReference>
<dbReference type="Gene3D" id="6.10.10.130">
    <property type="match status" value="1"/>
</dbReference>
<evidence type="ECO:0000313" key="2">
    <source>
        <dbReference type="EMBL" id="APT93815.1"/>
    </source>
</evidence>
<reference evidence="2 3" key="1">
    <citation type="submission" date="2014-08" db="EMBL/GenBank/DDBJ databases">
        <title>Complete genome sequence of Corynebacterium phocae M408/89/1(T)(=DSM 44612(T)), isolated from the common seal (Phoca vitulina).</title>
        <authorList>
            <person name="Ruckert C."/>
            <person name="Albersmeier A."/>
            <person name="Winkler A."/>
            <person name="Kalinowski J."/>
        </authorList>
    </citation>
    <scope>NUCLEOTIDE SEQUENCE [LARGE SCALE GENOMIC DNA]</scope>
    <source>
        <strain evidence="2 3">M408/89/1</strain>
    </source>
</reference>
<dbReference type="InterPro" id="IPR038475">
    <property type="entry name" value="RecG_C_sf"/>
</dbReference>
<dbReference type="InterPro" id="IPR007421">
    <property type="entry name" value="Schlafen_AlbA_2_dom"/>
</dbReference>
<evidence type="ECO:0000259" key="1">
    <source>
        <dbReference type="Pfam" id="PF04326"/>
    </source>
</evidence>